<organism evidence="1 2">
    <name type="scientific">Streblomastix strix</name>
    <dbReference type="NCBI Taxonomy" id="222440"/>
    <lineage>
        <taxon>Eukaryota</taxon>
        <taxon>Metamonada</taxon>
        <taxon>Preaxostyla</taxon>
        <taxon>Oxymonadida</taxon>
        <taxon>Streblomastigidae</taxon>
        <taxon>Streblomastix</taxon>
    </lineage>
</organism>
<dbReference type="AlphaFoldDB" id="A0A5J4VEA3"/>
<name>A0A5J4VEA3_9EUKA</name>
<gene>
    <name evidence="1" type="ORF">EZS28_023626</name>
</gene>
<reference evidence="1 2" key="1">
    <citation type="submission" date="2019-03" db="EMBL/GenBank/DDBJ databases">
        <title>Single cell metagenomics reveals metabolic interactions within the superorganism composed of flagellate Streblomastix strix and complex community of Bacteroidetes bacteria on its surface.</title>
        <authorList>
            <person name="Treitli S.C."/>
            <person name="Kolisko M."/>
            <person name="Husnik F."/>
            <person name="Keeling P."/>
            <person name="Hampl V."/>
        </authorList>
    </citation>
    <scope>NUCLEOTIDE SEQUENCE [LARGE SCALE GENOMIC DNA]</scope>
    <source>
        <strain evidence="1">ST1C</strain>
    </source>
</reference>
<sequence length="187" mass="21579">KEMKQETLLQKAKKEKEQEIEIDKEKQRKIEIVIEIRKEQSNQVLADKNSISNITTQTFPYEFKPQISKYLAVLDKQKNGGIAIVRGNEVILQIISLNDMINLKGVTKIQDQDKWARLNIQLDFETEERIAKFFIGKDMSEFVGVGIKNLPKDIKVVAMSQGPVKTYKADNQERKGQEITQLISWSI</sequence>
<proteinExistence type="predicted"/>
<protein>
    <submittedName>
        <fullName evidence="1">Uncharacterized protein</fullName>
    </submittedName>
</protein>
<feature type="non-terminal residue" evidence="1">
    <location>
        <position position="1"/>
    </location>
</feature>
<comment type="caution">
    <text evidence="1">The sequence shown here is derived from an EMBL/GenBank/DDBJ whole genome shotgun (WGS) entry which is preliminary data.</text>
</comment>
<evidence type="ECO:0000313" key="2">
    <source>
        <dbReference type="Proteomes" id="UP000324800"/>
    </source>
</evidence>
<accession>A0A5J4VEA3</accession>
<dbReference type="EMBL" id="SNRW01007683">
    <property type="protein sequence ID" value="KAA6380847.1"/>
    <property type="molecule type" value="Genomic_DNA"/>
</dbReference>
<evidence type="ECO:0000313" key="1">
    <source>
        <dbReference type="EMBL" id="KAA6380847.1"/>
    </source>
</evidence>
<dbReference type="Proteomes" id="UP000324800">
    <property type="component" value="Unassembled WGS sequence"/>
</dbReference>